<dbReference type="EMBL" id="CAEKDK010000001">
    <property type="protein sequence ID" value="CAB4265785.1"/>
    <property type="molecule type" value="Genomic_DNA"/>
</dbReference>
<feature type="region of interest" description="Disordered" evidence="1">
    <location>
        <begin position="37"/>
        <end position="56"/>
    </location>
</feature>
<organism evidence="2 3">
    <name type="scientific">Prunus armeniaca</name>
    <name type="common">Apricot</name>
    <name type="synonym">Armeniaca vulgaris</name>
    <dbReference type="NCBI Taxonomy" id="36596"/>
    <lineage>
        <taxon>Eukaryota</taxon>
        <taxon>Viridiplantae</taxon>
        <taxon>Streptophyta</taxon>
        <taxon>Embryophyta</taxon>
        <taxon>Tracheophyta</taxon>
        <taxon>Spermatophyta</taxon>
        <taxon>Magnoliopsida</taxon>
        <taxon>eudicotyledons</taxon>
        <taxon>Gunneridae</taxon>
        <taxon>Pentapetalae</taxon>
        <taxon>rosids</taxon>
        <taxon>fabids</taxon>
        <taxon>Rosales</taxon>
        <taxon>Rosaceae</taxon>
        <taxon>Amygdaloideae</taxon>
        <taxon>Amygdaleae</taxon>
        <taxon>Prunus</taxon>
    </lineage>
</organism>
<gene>
    <name evidence="2" type="ORF">CURHAP_LOCUS7969</name>
</gene>
<dbReference type="Proteomes" id="UP000507222">
    <property type="component" value="Unassembled WGS sequence"/>
</dbReference>
<accession>A0A6J5TRU9</accession>
<protein>
    <submittedName>
        <fullName evidence="2">Uncharacterized protein</fullName>
    </submittedName>
</protein>
<proteinExistence type="predicted"/>
<evidence type="ECO:0000256" key="1">
    <source>
        <dbReference type="SAM" id="MobiDB-lite"/>
    </source>
</evidence>
<reference evidence="2 3" key="1">
    <citation type="submission" date="2020-05" db="EMBL/GenBank/DDBJ databases">
        <authorList>
            <person name="Campoy J."/>
            <person name="Schneeberger K."/>
            <person name="Spophaly S."/>
        </authorList>
    </citation>
    <scope>NUCLEOTIDE SEQUENCE [LARGE SCALE GENOMIC DNA]</scope>
    <source>
        <strain evidence="2">PruArmRojPasFocal</strain>
    </source>
</reference>
<dbReference type="PANTHER" id="PTHR30238:SF0">
    <property type="entry name" value="THYLAKOID MEMBRANE PROTEIN TERC, CHLOROPLASTIC"/>
    <property type="match status" value="1"/>
</dbReference>
<evidence type="ECO:0000313" key="2">
    <source>
        <dbReference type="EMBL" id="CAB4265785.1"/>
    </source>
</evidence>
<feature type="compositionally biased region" description="Low complexity" evidence="1">
    <location>
        <begin position="37"/>
        <end position="54"/>
    </location>
</feature>
<evidence type="ECO:0000313" key="3">
    <source>
        <dbReference type="Proteomes" id="UP000507222"/>
    </source>
</evidence>
<sequence>MSTLEASTVLHSHSSPTSVLASILHLTIASLPSSPSTAAPVPSSSNHQPPATATTPPPFSLSLARALDFSLSNTHRYLLEQSLSVDNLFVFVMIFKYFKVPIMYQVLYNCFLDCLVALPIAARQQIAVVSLFFEVLDSFFDYSLAKSDYA</sequence>
<dbReference type="PANTHER" id="PTHR30238">
    <property type="entry name" value="MEMBRANE BOUND PREDICTED REDOX MODULATOR"/>
    <property type="match status" value="1"/>
</dbReference>
<dbReference type="AlphaFoldDB" id="A0A6J5TRU9"/>
<name>A0A6J5TRU9_PRUAR</name>